<gene>
    <name evidence="12" type="ORF">G3I66_12030</name>
</gene>
<feature type="transmembrane region" description="Helical" evidence="10">
    <location>
        <begin position="355"/>
        <end position="371"/>
    </location>
</feature>
<dbReference type="EMBL" id="JAAGMQ010000345">
    <property type="protein sequence ID" value="NEC33898.1"/>
    <property type="molecule type" value="Genomic_DNA"/>
</dbReference>
<dbReference type="GO" id="GO:0022857">
    <property type="term" value="F:transmembrane transporter activity"/>
    <property type="evidence" value="ECO:0007669"/>
    <property type="project" value="InterPro"/>
</dbReference>
<dbReference type="InterPro" id="IPR020846">
    <property type="entry name" value="MFS_dom"/>
</dbReference>
<accession>A0A6G3TC62</accession>
<evidence type="ECO:0000256" key="5">
    <source>
        <dbReference type="ARBA" id="ARBA00022692"/>
    </source>
</evidence>
<dbReference type="PANTHER" id="PTHR42718">
    <property type="entry name" value="MAJOR FACILITATOR SUPERFAMILY MULTIDRUG TRANSPORTER MFSC"/>
    <property type="match status" value="1"/>
</dbReference>
<dbReference type="Pfam" id="PF07690">
    <property type="entry name" value="MFS_1"/>
    <property type="match status" value="1"/>
</dbReference>
<evidence type="ECO:0000313" key="13">
    <source>
        <dbReference type="Proteomes" id="UP000475666"/>
    </source>
</evidence>
<dbReference type="PRINTS" id="PR01036">
    <property type="entry name" value="TCRTETB"/>
</dbReference>
<feature type="transmembrane region" description="Helical" evidence="10">
    <location>
        <begin position="383"/>
        <end position="405"/>
    </location>
</feature>
<evidence type="ECO:0000259" key="11">
    <source>
        <dbReference type="PROSITE" id="PS50850"/>
    </source>
</evidence>
<evidence type="ECO:0000313" key="12">
    <source>
        <dbReference type="EMBL" id="NEC33898.1"/>
    </source>
</evidence>
<dbReference type="GO" id="GO:0005886">
    <property type="term" value="C:plasma membrane"/>
    <property type="evidence" value="ECO:0007669"/>
    <property type="project" value="UniProtKB-SubCell"/>
</dbReference>
<evidence type="ECO:0000256" key="1">
    <source>
        <dbReference type="ARBA" id="ARBA00004651"/>
    </source>
</evidence>
<evidence type="ECO:0000256" key="2">
    <source>
        <dbReference type="ARBA" id="ARBA00008537"/>
    </source>
</evidence>
<keyword evidence="5 10" id="KW-0812">Transmembrane</keyword>
<dbReference type="AlphaFoldDB" id="A0A6G3TC62"/>
<name>A0A6G3TC62_9ACTN</name>
<dbReference type="GO" id="GO:0046677">
    <property type="term" value="P:response to antibiotic"/>
    <property type="evidence" value="ECO:0007669"/>
    <property type="project" value="UniProtKB-KW"/>
</dbReference>
<evidence type="ECO:0000256" key="10">
    <source>
        <dbReference type="SAM" id="Phobius"/>
    </source>
</evidence>
<comment type="caution">
    <text evidence="12">The sequence shown here is derived from an EMBL/GenBank/DDBJ whole genome shotgun (WGS) entry which is preliminary data.</text>
</comment>
<feature type="transmembrane region" description="Helical" evidence="10">
    <location>
        <begin position="29"/>
        <end position="57"/>
    </location>
</feature>
<feature type="transmembrane region" description="Helical" evidence="10">
    <location>
        <begin position="96"/>
        <end position="120"/>
    </location>
</feature>
<dbReference type="InterPro" id="IPR004638">
    <property type="entry name" value="EmrB-like"/>
</dbReference>
<comment type="similarity">
    <text evidence="2">Belongs to the major facilitator superfamily. EmrB family.</text>
</comment>
<keyword evidence="7 10" id="KW-0472">Membrane</keyword>
<feature type="transmembrane region" description="Helical" evidence="10">
    <location>
        <begin position="214"/>
        <end position="236"/>
    </location>
</feature>
<keyword evidence="6 10" id="KW-1133">Transmembrane helix</keyword>
<protein>
    <submittedName>
        <fullName evidence="12">Multidrug efflux MFS transporter</fullName>
    </submittedName>
</protein>
<feature type="transmembrane region" description="Helical" evidence="10">
    <location>
        <begin position="325"/>
        <end position="343"/>
    </location>
</feature>
<feature type="transmembrane region" description="Helical" evidence="10">
    <location>
        <begin position="126"/>
        <end position="144"/>
    </location>
</feature>
<evidence type="ECO:0000256" key="3">
    <source>
        <dbReference type="ARBA" id="ARBA00022448"/>
    </source>
</evidence>
<feature type="region of interest" description="Disordered" evidence="9">
    <location>
        <begin position="486"/>
        <end position="513"/>
    </location>
</feature>
<dbReference type="Proteomes" id="UP000475666">
    <property type="component" value="Unassembled WGS sequence"/>
</dbReference>
<keyword evidence="8" id="KW-0046">Antibiotic resistance</keyword>
<comment type="subcellular location">
    <subcellularLocation>
        <location evidence="1">Cell membrane</location>
        <topology evidence="1">Multi-pass membrane protein</topology>
    </subcellularLocation>
</comment>
<dbReference type="SUPFAM" id="SSF103473">
    <property type="entry name" value="MFS general substrate transporter"/>
    <property type="match status" value="1"/>
</dbReference>
<evidence type="ECO:0000256" key="9">
    <source>
        <dbReference type="SAM" id="MobiDB-lite"/>
    </source>
</evidence>
<dbReference type="PROSITE" id="PS50850">
    <property type="entry name" value="MFS"/>
    <property type="match status" value="1"/>
</dbReference>
<dbReference type="Gene3D" id="1.20.1720.10">
    <property type="entry name" value="Multidrug resistance protein D"/>
    <property type="match status" value="1"/>
</dbReference>
<evidence type="ECO:0000256" key="4">
    <source>
        <dbReference type="ARBA" id="ARBA00022475"/>
    </source>
</evidence>
<proteinExistence type="inferred from homology"/>
<reference evidence="12 13" key="1">
    <citation type="submission" date="2020-01" db="EMBL/GenBank/DDBJ databases">
        <title>Insect and environment-associated Actinomycetes.</title>
        <authorList>
            <person name="Currrie C."/>
            <person name="Chevrette M."/>
            <person name="Carlson C."/>
            <person name="Stubbendieck R."/>
            <person name="Wendt-Pienkowski E."/>
        </authorList>
    </citation>
    <scope>NUCLEOTIDE SEQUENCE [LARGE SCALE GENOMIC DNA]</scope>
    <source>
        <strain evidence="12 13">SID7739</strain>
    </source>
</reference>
<organism evidence="12 13">
    <name type="scientific">Streptomyces rubrogriseus</name>
    <dbReference type="NCBI Taxonomy" id="194673"/>
    <lineage>
        <taxon>Bacteria</taxon>
        <taxon>Bacillati</taxon>
        <taxon>Actinomycetota</taxon>
        <taxon>Actinomycetes</taxon>
        <taxon>Kitasatosporales</taxon>
        <taxon>Streptomycetaceae</taxon>
        <taxon>Streptomyces</taxon>
        <taxon>Streptomyces violaceoruber group</taxon>
    </lineage>
</organism>
<dbReference type="Gene3D" id="1.20.1250.20">
    <property type="entry name" value="MFS general substrate transporter like domains"/>
    <property type="match status" value="1"/>
</dbReference>
<feature type="transmembrane region" description="Helical" evidence="10">
    <location>
        <begin position="156"/>
        <end position="177"/>
    </location>
</feature>
<feature type="transmembrane region" description="Helical" evidence="10">
    <location>
        <begin position="69"/>
        <end position="89"/>
    </location>
</feature>
<feature type="transmembrane region" description="Helical" evidence="10">
    <location>
        <begin position="248"/>
        <end position="265"/>
    </location>
</feature>
<feature type="domain" description="Major facilitator superfamily (MFS) profile" evidence="11">
    <location>
        <begin position="31"/>
        <end position="486"/>
    </location>
</feature>
<dbReference type="InterPro" id="IPR036259">
    <property type="entry name" value="MFS_trans_sf"/>
</dbReference>
<feature type="region of interest" description="Disordered" evidence="9">
    <location>
        <begin position="1"/>
        <end position="22"/>
    </location>
</feature>
<dbReference type="InterPro" id="IPR011701">
    <property type="entry name" value="MFS"/>
</dbReference>
<dbReference type="NCBIfam" id="TIGR00711">
    <property type="entry name" value="efflux_EmrB"/>
    <property type="match status" value="1"/>
</dbReference>
<sequence length="513" mass="52929">MSPDKTPAPAAADAPPPTRNDDRLASQDVLVIGILMVSAFTVLLNEMLLGVALPTLITDLDITPTTGQWLTTGYLLTLAILIPATGFLLRRFALRTIFLGSLSLFTLGTAIAAAAPGFGVLFTGRIIQAAGTAALMPLLMATTMRLVPPHRRGRTMALVTGLTAVAPAVGPAVSGLVISQLSWRWLFILVLPVVLAGLALGAAKLRNITTPEPVRLDVLSLVLSAIGFGALVYGLSTIGESASGHAPIAPYIPVIIGLLALAVFVRRQTVLQRSDNAFLDMRIFRTPSFTVPLLVMLVVALVGFGTTMVLPLVLTNVAGLTSLQIGLFLVPGGALIALVSALGGRIYDRYGPRPLAIPGSIIWTGSLWFLSRADENTGVSALLAAYLVLSASQALMWAPMTTAALSSLRTELYPHGTAAFNTAQQLAGGAGGAVLISAYTIGSHAKDAGALNLAQSVSAAQAAFTTAAVIGCLAIVGTLWVRRTAATPQPPASPPSNAPVNATAVSTVSSATD</sequence>
<feature type="compositionally biased region" description="Pro residues" evidence="9">
    <location>
        <begin position="488"/>
        <end position="497"/>
    </location>
</feature>
<evidence type="ECO:0000256" key="7">
    <source>
        <dbReference type="ARBA" id="ARBA00023136"/>
    </source>
</evidence>
<dbReference type="PANTHER" id="PTHR42718:SF9">
    <property type="entry name" value="MAJOR FACILITATOR SUPERFAMILY MULTIDRUG TRANSPORTER MFSC"/>
    <property type="match status" value="1"/>
</dbReference>
<feature type="transmembrane region" description="Helical" evidence="10">
    <location>
        <begin position="426"/>
        <end position="442"/>
    </location>
</feature>
<dbReference type="RefSeq" id="WP_164273612.1">
    <property type="nucleotide sequence ID" value="NZ_JAAGMQ010000345.1"/>
</dbReference>
<evidence type="ECO:0000256" key="6">
    <source>
        <dbReference type="ARBA" id="ARBA00022989"/>
    </source>
</evidence>
<feature type="transmembrane region" description="Helical" evidence="10">
    <location>
        <begin position="291"/>
        <end position="313"/>
    </location>
</feature>
<keyword evidence="3" id="KW-0813">Transport</keyword>
<evidence type="ECO:0000256" key="8">
    <source>
        <dbReference type="ARBA" id="ARBA00023251"/>
    </source>
</evidence>
<feature type="transmembrane region" description="Helical" evidence="10">
    <location>
        <begin position="183"/>
        <end position="202"/>
    </location>
</feature>
<keyword evidence="4" id="KW-1003">Cell membrane</keyword>
<feature type="transmembrane region" description="Helical" evidence="10">
    <location>
        <begin position="462"/>
        <end position="481"/>
    </location>
</feature>